<dbReference type="InterPro" id="IPR045886">
    <property type="entry name" value="ThiF/MoeB/HesA"/>
</dbReference>
<evidence type="ECO:0000313" key="2">
    <source>
        <dbReference type="EMBL" id="EFB32204.1"/>
    </source>
</evidence>
<evidence type="ECO:0000313" key="3">
    <source>
        <dbReference type="Proteomes" id="UP000004079"/>
    </source>
</evidence>
<dbReference type="SUPFAM" id="SSF69572">
    <property type="entry name" value="Activating enzymes of the ubiquitin-like proteins"/>
    <property type="match status" value="1"/>
</dbReference>
<dbReference type="RefSeq" id="WP_004372810.1">
    <property type="nucleotide sequence ID" value="NZ_GG703885.1"/>
</dbReference>
<dbReference type="Pfam" id="PF00899">
    <property type="entry name" value="ThiF"/>
    <property type="match status" value="1"/>
</dbReference>
<sequence length="558" mass="64605">MADINIIKDTIQELPYIHLVGELSQDDNGNITGSFNIDTKEGLPQLEWRVRIESVYPYKVNGHESIHFFNDTLIDYPHIMEGNFLCLHSSFYPNERLQLLSDLSQVKEWVSKYYVNGQRDEHYEHLVVNNEPINKAYYSFLFTNVNYNFPSGDYGRVTFFNLYTEKSKEMYPIYNYGVFSFKSDNTVHSKEHKCLWESNVYQKNPYHGIYCKLEQQPAIHGNFIIKDYCQLNNLLDSPQLKYIYTAIRNAGYINQTYSGYLPLMLGYNIPSGELHWQTIMLPVDELPMKGEKIKVVGTKINYWISKFINGHILWASTVNCDYKYYFGRGAYPKSITSKNILLLGVGAIGSMVATTLVRCGARKITLADFDDKQPENICRSEYAFMTGVGPKIHEMLNILSTISPYVECRLNHDLDMIIKYAVTNKKKIKDVQSILNEFDYIFDCTTDNSLMYCLEELNIKARIINISITNHAKELVCAFSPNIRNYVETMYTKILNNDTIDLFYPTGCWNPTFKASYNDIATMVQFSMKHIVKMLTGEENITNFYVSEDSNGIIINRL</sequence>
<dbReference type="GO" id="GO:0008641">
    <property type="term" value="F:ubiquitin-like modifier activating enzyme activity"/>
    <property type="evidence" value="ECO:0007669"/>
    <property type="project" value="InterPro"/>
</dbReference>
<reference evidence="2 3" key="1">
    <citation type="submission" date="2009-11" db="EMBL/GenBank/DDBJ databases">
        <authorList>
            <person name="Weinstock G."/>
            <person name="Sodergren E."/>
            <person name="Clifton S."/>
            <person name="Fulton L."/>
            <person name="Fulton B."/>
            <person name="Courtney L."/>
            <person name="Fronick C."/>
            <person name="Harrison M."/>
            <person name="Strong C."/>
            <person name="Farmer C."/>
            <person name="Delahaunty K."/>
            <person name="Markovic C."/>
            <person name="Hall O."/>
            <person name="Minx P."/>
            <person name="Tomlinson C."/>
            <person name="Mitreva M."/>
            <person name="Nelson J."/>
            <person name="Hou S."/>
            <person name="Wollam A."/>
            <person name="Pepin K.H."/>
            <person name="Johnson M."/>
            <person name="Bhonagiri V."/>
            <person name="Nash W.E."/>
            <person name="Warren W."/>
            <person name="Chinwalla A."/>
            <person name="Mardis E.R."/>
            <person name="Wilson R.K."/>
        </authorList>
    </citation>
    <scope>NUCLEOTIDE SEQUENCE [LARGE SCALE GENOMIC DNA]</scope>
    <source>
        <strain evidence="2 3">F0302</strain>
    </source>
</reference>
<dbReference type="AlphaFoldDB" id="D1QR80"/>
<comment type="caution">
    <text evidence="2">The sequence shown here is derived from an EMBL/GenBank/DDBJ whole genome shotgun (WGS) entry which is preliminary data.</text>
</comment>
<dbReference type="HOGENOM" id="CLU_502275_0_0_10"/>
<dbReference type="GO" id="GO:0061503">
    <property type="term" value="F:tRNA threonylcarbamoyladenosine dehydratase"/>
    <property type="evidence" value="ECO:0007669"/>
    <property type="project" value="TreeGrafter"/>
</dbReference>
<dbReference type="PANTHER" id="PTHR43267:SF1">
    <property type="entry name" value="TRNA THREONYLCARBAMOYLADENOSINE DEHYDRATASE"/>
    <property type="match status" value="1"/>
</dbReference>
<dbReference type="InterPro" id="IPR035985">
    <property type="entry name" value="Ubiquitin-activating_enz"/>
</dbReference>
<accession>D1QR80</accession>
<dbReference type="STRING" id="649760.HMPREF0971_01483"/>
<dbReference type="EMBL" id="ACUZ02000027">
    <property type="protein sequence ID" value="EFB32204.1"/>
    <property type="molecule type" value="Genomic_DNA"/>
</dbReference>
<dbReference type="InterPro" id="IPR000594">
    <property type="entry name" value="ThiF_NAD_FAD-bd"/>
</dbReference>
<dbReference type="PANTHER" id="PTHR43267">
    <property type="entry name" value="TRNA THREONYLCARBAMOYLADENOSINE DEHYDRATASE"/>
    <property type="match status" value="1"/>
</dbReference>
<dbReference type="GO" id="GO:0061504">
    <property type="term" value="P:cyclic threonylcarbamoyladenosine biosynthetic process"/>
    <property type="evidence" value="ECO:0007669"/>
    <property type="project" value="TreeGrafter"/>
</dbReference>
<gene>
    <name evidence="2" type="ORF">HMPREF0971_01483</name>
</gene>
<dbReference type="Proteomes" id="UP000004079">
    <property type="component" value="Unassembled WGS sequence"/>
</dbReference>
<proteinExistence type="predicted"/>
<name>D1QR80_9BACT</name>
<feature type="domain" description="THIF-type NAD/FAD binding fold" evidence="1">
    <location>
        <begin position="333"/>
        <end position="462"/>
    </location>
</feature>
<organism evidence="2 3">
    <name type="scientific">Segatella oris F0302</name>
    <dbReference type="NCBI Taxonomy" id="649760"/>
    <lineage>
        <taxon>Bacteria</taxon>
        <taxon>Pseudomonadati</taxon>
        <taxon>Bacteroidota</taxon>
        <taxon>Bacteroidia</taxon>
        <taxon>Bacteroidales</taxon>
        <taxon>Prevotellaceae</taxon>
        <taxon>Segatella</taxon>
    </lineage>
</organism>
<evidence type="ECO:0000259" key="1">
    <source>
        <dbReference type="Pfam" id="PF00899"/>
    </source>
</evidence>
<protein>
    <submittedName>
        <fullName evidence="2">ThiF family protein</fullName>
    </submittedName>
</protein>
<dbReference type="Gene3D" id="3.40.50.720">
    <property type="entry name" value="NAD(P)-binding Rossmann-like Domain"/>
    <property type="match status" value="1"/>
</dbReference>